<feature type="region of interest" description="Disordered" evidence="1">
    <location>
        <begin position="17"/>
        <end position="50"/>
    </location>
</feature>
<evidence type="ECO:0000313" key="2">
    <source>
        <dbReference type="EMBL" id="KAL1505050.1"/>
    </source>
</evidence>
<reference evidence="2 3" key="1">
    <citation type="journal article" date="2024" name="Science">
        <title>Giant polyketide synthase enzymes in the biosynthesis of giant marine polyether toxins.</title>
        <authorList>
            <person name="Fallon T.R."/>
            <person name="Shende V.V."/>
            <person name="Wierzbicki I.H."/>
            <person name="Pendleton A.L."/>
            <person name="Watervoot N.F."/>
            <person name="Auber R.P."/>
            <person name="Gonzalez D.J."/>
            <person name="Wisecaver J.H."/>
            <person name="Moore B.S."/>
        </authorList>
    </citation>
    <scope>NUCLEOTIDE SEQUENCE [LARGE SCALE GENOMIC DNA]</scope>
    <source>
        <strain evidence="2 3">12B1</strain>
    </source>
</reference>
<dbReference type="Proteomes" id="UP001515480">
    <property type="component" value="Unassembled WGS sequence"/>
</dbReference>
<protein>
    <recommendedName>
        <fullName evidence="4">Meiosis-specific nuclear structural protein 1</fullName>
    </recommendedName>
</protein>
<organism evidence="2 3">
    <name type="scientific">Prymnesium parvum</name>
    <name type="common">Toxic golden alga</name>
    <dbReference type="NCBI Taxonomy" id="97485"/>
    <lineage>
        <taxon>Eukaryota</taxon>
        <taxon>Haptista</taxon>
        <taxon>Haptophyta</taxon>
        <taxon>Prymnesiophyceae</taxon>
        <taxon>Prymnesiales</taxon>
        <taxon>Prymnesiaceae</taxon>
        <taxon>Prymnesium</taxon>
    </lineage>
</organism>
<feature type="compositionally biased region" description="Basic and acidic residues" evidence="1">
    <location>
        <begin position="74"/>
        <end position="126"/>
    </location>
</feature>
<dbReference type="EMBL" id="JBGBPQ010000019">
    <property type="protein sequence ID" value="KAL1505050.1"/>
    <property type="molecule type" value="Genomic_DNA"/>
</dbReference>
<evidence type="ECO:0008006" key="4">
    <source>
        <dbReference type="Google" id="ProtNLM"/>
    </source>
</evidence>
<evidence type="ECO:0000256" key="1">
    <source>
        <dbReference type="SAM" id="MobiDB-lite"/>
    </source>
</evidence>
<dbReference type="AlphaFoldDB" id="A0AB34ISJ2"/>
<accession>A0AB34ISJ2</accession>
<sequence>MPPGRLAVLRKACKSEAAARKRQRDMIAKAADDERERQATRERQAELNRRNTKDFAEICRIAKLEVLRQEEEAITREAQRRASDEARAQRKATKEHAEALRRGFFSAERRKAHEAAERRRREEARAARGAARAAREEEEAAAEAARQALLRENYHMSLRGVRPAEGPAGDGSPQL</sequence>
<evidence type="ECO:0000313" key="3">
    <source>
        <dbReference type="Proteomes" id="UP001515480"/>
    </source>
</evidence>
<name>A0AB34ISJ2_PRYPA</name>
<comment type="caution">
    <text evidence="2">The sequence shown here is derived from an EMBL/GenBank/DDBJ whole genome shotgun (WGS) entry which is preliminary data.</text>
</comment>
<proteinExistence type="predicted"/>
<gene>
    <name evidence="2" type="ORF">AB1Y20_008810</name>
</gene>
<keyword evidence="3" id="KW-1185">Reference proteome</keyword>
<feature type="region of interest" description="Disordered" evidence="1">
    <location>
        <begin position="74"/>
        <end position="144"/>
    </location>
</feature>